<dbReference type="InterPro" id="IPR021109">
    <property type="entry name" value="Peptidase_aspartic_dom_sf"/>
</dbReference>
<feature type="chain" id="PRO_5007293441" evidence="4">
    <location>
        <begin position="17"/>
        <end position="639"/>
    </location>
</feature>
<evidence type="ECO:0000256" key="3">
    <source>
        <dbReference type="SAM" id="Phobius"/>
    </source>
</evidence>
<dbReference type="Gene3D" id="2.40.70.10">
    <property type="entry name" value="Acid Proteases"/>
    <property type="match status" value="2"/>
</dbReference>
<feature type="compositionally biased region" description="Polar residues" evidence="2">
    <location>
        <begin position="584"/>
        <end position="605"/>
    </location>
</feature>
<dbReference type="PANTHER" id="PTHR47966:SF73">
    <property type="entry name" value="PEPTIDASE A1 DOMAIN-CONTAINING PROTEIN"/>
    <property type="match status" value="1"/>
</dbReference>
<dbReference type="GO" id="GO:0004190">
    <property type="term" value="F:aspartic-type endopeptidase activity"/>
    <property type="evidence" value="ECO:0007669"/>
    <property type="project" value="InterPro"/>
</dbReference>
<feature type="region of interest" description="Disordered" evidence="2">
    <location>
        <begin position="535"/>
        <end position="569"/>
    </location>
</feature>
<accession>A0A136J3T7</accession>
<keyword evidence="4" id="KW-0732">Signal</keyword>
<organism evidence="6 7">
    <name type="scientific">Microdochium bolleyi</name>
    <dbReference type="NCBI Taxonomy" id="196109"/>
    <lineage>
        <taxon>Eukaryota</taxon>
        <taxon>Fungi</taxon>
        <taxon>Dikarya</taxon>
        <taxon>Ascomycota</taxon>
        <taxon>Pezizomycotina</taxon>
        <taxon>Sordariomycetes</taxon>
        <taxon>Xylariomycetidae</taxon>
        <taxon>Xylariales</taxon>
        <taxon>Microdochiaceae</taxon>
        <taxon>Microdochium</taxon>
    </lineage>
</organism>
<feature type="domain" description="Peptidase A1" evidence="5">
    <location>
        <begin position="57"/>
        <end position="410"/>
    </location>
</feature>
<dbReference type="SUPFAM" id="SSF50630">
    <property type="entry name" value="Acid proteases"/>
    <property type="match status" value="1"/>
</dbReference>
<feature type="compositionally biased region" description="Polar residues" evidence="2">
    <location>
        <begin position="630"/>
        <end position="639"/>
    </location>
</feature>
<feature type="region of interest" description="Disordered" evidence="2">
    <location>
        <begin position="584"/>
        <end position="639"/>
    </location>
</feature>
<feature type="signal peptide" evidence="4">
    <location>
        <begin position="1"/>
        <end position="16"/>
    </location>
</feature>
<gene>
    <name evidence="6" type="ORF">Micbo1qcDRAFT_223748</name>
</gene>
<keyword evidence="7" id="KW-1185">Reference proteome</keyword>
<evidence type="ECO:0000256" key="2">
    <source>
        <dbReference type="SAM" id="MobiDB-lite"/>
    </source>
</evidence>
<name>A0A136J3T7_9PEZI</name>
<feature type="transmembrane region" description="Helical" evidence="3">
    <location>
        <begin position="507"/>
        <end position="528"/>
    </location>
</feature>
<dbReference type="Proteomes" id="UP000070501">
    <property type="component" value="Unassembled WGS sequence"/>
</dbReference>
<evidence type="ECO:0000313" key="6">
    <source>
        <dbReference type="EMBL" id="KXJ91626.1"/>
    </source>
</evidence>
<keyword evidence="3" id="KW-0472">Membrane</keyword>
<keyword evidence="3" id="KW-0812">Transmembrane</keyword>
<feature type="compositionally biased region" description="Polar residues" evidence="2">
    <location>
        <begin position="556"/>
        <end position="569"/>
    </location>
</feature>
<dbReference type="InterPro" id="IPR001461">
    <property type="entry name" value="Aspartic_peptidase_A1"/>
</dbReference>
<proteinExistence type="inferred from homology"/>
<dbReference type="InParanoid" id="A0A136J3T7"/>
<dbReference type="STRING" id="196109.A0A136J3T7"/>
<evidence type="ECO:0000256" key="1">
    <source>
        <dbReference type="ARBA" id="ARBA00007447"/>
    </source>
</evidence>
<dbReference type="GO" id="GO:0006508">
    <property type="term" value="P:proteolysis"/>
    <property type="evidence" value="ECO:0007669"/>
    <property type="project" value="InterPro"/>
</dbReference>
<evidence type="ECO:0000256" key="4">
    <source>
        <dbReference type="SAM" id="SignalP"/>
    </source>
</evidence>
<dbReference type="PANTHER" id="PTHR47966">
    <property type="entry name" value="BETA-SITE APP-CLEAVING ENZYME, ISOFORM A-RELATED"/>
    <property type="match status" value="1"/>
</dbReference>
<dbReference type="PROSITE" id="PS51767">
    <property type="entry name" value="PEPTIDASE_A1"/>
    <property type="match status" value="1"/>
</dbReference>
<dbReference type="Pfam" id="PF00026">
    <property type="entry name" value="Asp"/>
    <property type="match status" value="1"/>
</dbReference>
<dbReference type="AlphaFoldDB" id="A0A136J3T7"/>
<reference evidence="7" key="1">
    <citation type="submission" date="2016-02" db="EMBL/GenBank/DDBJ databases">
        <title>Draft genome sequence of Microdochium bolleyi, a fungal endophyte of beachgrass.</title>
        <authorList>
            <consortium name="DOE Joint Genome Institute"/>
            <person name="David A.S."/>
            <person name="May G."/>
            <person name="Haridas S."/>
            <person name="Lim J."/>
            <person name="Wang M."/>
            <person name="Labutti K."/>
            <person name="Lipzen A."/>
            <person name="Barry K."/>
            <person name="Grigoriev I.V."/>
        </authorList>
    </citation>
    <scope>NUCLEOTIDE SEQUENCE [LARGE SCALE GENOMIC DNA]</scope>
    <source>
        <strain evidence="7">J235TASD1</strain>
    </source>
</reference>
<comment type="similarity">
    <text evidence="1">Belongs to the peptidase A1 family.</text>
</comment>
<sequence>MLASSRLLWFASCSAAFSLETVLHAAKRVDRDVDFHERATDGTIVQDINFSARHGAFLVSVTAGTPPQRLRLKLSTTWGFTVITNAASEECVGSTAFDGCSEGSFDALASNTFVNDTSSSSWGNYTTIGTDDNSAETLIYKFVEDSFGFGDLALRNFSMGLTDVTSRGIGYLGLSLPEPAALANYTAANTSASNPHTLLDSHLSHWMVQNGSVVTPAYSIWPGDGDKYGGQLVLGGIDKTKYHGTLISIEAYNRAFVGETIHLALTGVAANSSTGTDILTADLPAAFGLDYGSSISYFPHNIATEIWKIAGAVYLRDKRIPVVPCGAANADAKLDLTLGGRGGAVVYARMAALIVPQSVMDLKQQNGGGEPLCVFQIRNHTDPAWFSIGNCLLQSTYLVADLHNRKVAMGQAIVNPEVASTSVIVPFAGRRAGIPSATPAPNPVPAGSLFFLIEEAWTRTSRSQIPTSTPNPSTTYAAQAGFTDPALWTANSTSPGNGGSLGKSAQIGIGVGAGVAGVILVAVVVLLFRRRRQTKQHQAVAGATPSTVAASPYTDGKSTMMQSHGTPSELCGQQLQSELPTWYNNQELPASPTGTGHWTSGSSQLPRELGESGQHHTTHQQPQQPPAELDSSQYRILRS</sequence>
<dbReference type="EMBL" id="KQ964249">
    <property type="protein sequence ID" value="KXJ91626.1"/>
    <property type="molecule type" value="Genomic_DNA"/>
</dbReference>
<keyword evidence="3" id="KW-1133">Transmembrane helix</keyword>
<protein>
    <submittedName>
        <fullName evidence="6">Aspartic peptidase domain-containing protein</fullName>
    </submittedName>
</protein>
<evidence type="ECO:0000259" key="5">
    <source>
        <dbReference type="PROSITE" id="PS51767"/>
    </source>
</evidence>
<dbReference type="OrthoDB" id="771136at2759"/>
<evidence type="ECO:0000313" key="7">
    <source>
        <dbReference type="Proteomes" id="UP000070501"/>
    </source>
</evidence>
<dbReference type="InterPro" id="IPR033121">
    <property type="entry name" value="PEPTIDASE_A1"/>
</dbReference>